<feature type="disulfide bond" evidence="8">
    <location>
        <begin position="644"/>
        <end position="659"/>
    </location>
</feature>
<gene>
    <name evidence="12" type="ORF">BJG266_LOCUS36582</name>
    <name evidence="13" type="ORF">QVE165_LOCUS49502</name>
</gene>
<evidence type="ECO:0000256" key="8">
    <source>
        <dbReference type="PROSITE-ProRule" id="PRU00124"/>
    </source>
</evidence>
<dbReference type="EMBL" id="CAJNOI010001089">
    <property type="protein sequence ID" value="CAF1381200.1"/>
    <property type="molecule type" value="Genomic_DNA"/>
</dbReference>
<dbReference type="InterPro" id="IPR017452">
    <property type="entry name" value="GPCR_Rhodpsn_7TM"/>
</dbReference>
<feature type="transmembrane region" description="Helical" evidence="9">
    <location>
        <begin position="1244"/>
        <end position="1265"/>
    </location>
</feature>
<dbReference type="GO" id="GO:0005886">
    <property type="term" value="C:plasma membrane"/>
    <property type="evidence" value="ECO:0007669"/>
    <property type="project" value="TreeGrafter"/>
</dbReference>
<keyword evidence="3" id="KW-0677">Repeat</keyword>
<accession>A0A815Z1I5</accession>
<comment type="caution">
    <text evidence="7">Lacks conserved residue(s) required for the propagation of feature annotation.</text>
</comment>
<dbReference type="GO" id="GO:0016192">
    <property type="term" value="P:vesicle-mediated transport"/>
    <property type="evidence" value="ECO:0007669"/>
    <property type="project" value="UniProtKB-ARBA"/>
</dbReference>
<proteinExistence type="predicted"/>
<dbReference type="InterPro" id="IPR036055">
    <property type="entry name" value="LDL_receptor-like_sf"/>
</dbReference>
<evidence type="ECO:0000259" key="11">
    <source>
        <dbReference type="PROSITE" id="PS50262"/>
    </source>
</evidence>
<feature type="transmembrane region" description="Helical" evidence="9">
    <location>
        <begin position="1418"/>
        <end position="1438"/>
    </location>
</feature>
<feature type="disulfide bond" evidence="7">
    <location>
        <begin position="999"/>
        <end position="1008"/>
    </location>
</feature>
<dbReference type="Gene3D" id="4.10.400.10">
    <property type="entry name" value="Low-density Lipoprotein Receptor"/>
    <property type="match status" value="1"/>
</dbReference>
<keyword evidence="4 9" id="KW-1133">Transmembrane helix</keyword>
<evidence type="ECO:0000256" key="6">
    <source>
        <dbReference type="ARBA" id="ARBA00023157"/>
    </source>
</evidence>
<dbReference type="SUPFAM" id="SSF81321">
    <property type="entry name" value="Family A G protein-coupled receptor-like"/>
    <property type="match status" value="1"/>
</dbReference>
<dbReference type="PRINTS" id="PR00261">
    <property type="entry name" value="LDLRECEPTOR"/>
</dbReference>
<dbReference type="SMART" id="SM00192">
    <property type="entry name" value="LDLa"/>
    <property type="match status" value="6"/>
</dbReference>
<evidence type="ECO:0000256" key="1">
    <source>
        <dbReference type="ARBA" id="ARBA00004167"/>
    </source>
</evidence>
<dbReference type="PROSITE" id="PS50026">
    <property type="entry name" value="EGF_3"/>
    <property type="match status" value="1"/>
</dbReference>
<dbReference type="SUPFAM" id="SSF57196">
    <property type="entry name" value="EGF/Laminin"/>
    <property type="match status" value="1"/>
</dbReference>
<dbReference type="PROSITE" id="PS00022">
    <property type="entry name" value="EGF_1"/>
    <property type="match status" value="3"/>
</dbReference>
<reference evidence="13" key="1">
    <citation type="submission" date="2021-02" db="EMBL/GenBank/DDBJ databases">
        <authorList>
            <person name="Nowell W R."/>
        </authorList>
    </citation>
    <scope>NUCLEOTIDE SEQUENCE</scope>
</reference>
<dbReference type="PROSITE" id="PS50262">
    <property type="entry name" value="G_PROTEIN_RECEP_F1_2"/>
    <property type="match status" value="1"/>
</dbReference>
<keyword evidence="7" id="KW-0245">EGF-like domain</keyword>
<dbReference type="InterPro" id="IPR000742">
    <property type="entry name" value="EGF"/>
</dbReference>
<feature type="transmembrane region" description="Helical" evidence="9">
    <location>
        <begin position="1361"/>
        <end position="1379"/>
    </location>
</feature>
<comment type="caution">
    <text evidence="13">The sequence shown here is derived from an EMBL/GenBank/DDBJ whole genome shotgun (WGS) entry which is preliminary data.</text>
</comment>
<evidence type="ECO:0000313" key="13">
    <source>
        <dbReference type="EMBL" id="CAF1576806.1"/>
    </source>
</evidence>
<feature type="disulfide bond" evidence="8">
    <location>
        <begin position="221"/>
        <end position="233"/>
    </location>
</feature>
<dbReference type="PANTHER" id="PTHR24270:SF60">
    <property type="entry name" value="CUB AND LDLA DOMAIN, ISOFORM A-RELATED"/>
    <property type="match status" value="1"/>
</dbReference>
<dbReference type="PROSITE" id="PS01186">
    <property type="entry name" value="EGF_2"/>
    <property type="match status" value="2"/>
</dbReference>
<evidence type="ECO:0000256" key="5">
    <source>
        <dbReference type="ARBA" id="ARBA00023136"/>
    </source>
</evidence>
<keyword evidence="5 9" id="KW-0472">Membrane</keyword>
<dbReference type="CDD" id="cd00112">
    <property type="entry name" value="LDLa"/>
    <property type="match status" value="1"/>
</dbReference>
<keyword evidence="2 9" id="KW-0812">Transmembrane</keyword>
<evidence type="ECO:0000256" key="4">
    <source>
        <dbReference type="ARBA" id="ARBA00022989"/>
    </source>
</evidence>
<evidence type="ECO:0000256" key="7">
    <source>
        <dbReference type="PROSITE-ProRule" id="PRU00076"/>
    </source>
</evidence>
<comment type="subcellular location">
    <subcellularLocation>
        <location evidence="1">Membrane</location>
        <topology evidence="1">Single-pass membrane protein</topology>
    </subcellularLocation>
</comment>
<organism evidence="13 14">
    <name type="scientific">Adineta steineri</name>
    <dbReference type="NCBI Taxonomy" id="433720"/>
    <lineage>
        <taxon>Eukaryota</taxon>
        <taxon>Metazoa</taxon>
        <taxon>Spiralia</taxon>
        <taxon>Gnathifera</taxon>
        <taxon>Rotifera</taxon>
        <taxon>Eurotatoria</taxon>
        <taxon>Bdelloidea</taxon>
        <taxon>Adinetida</taxon>
        <taxon>Adinetidae</taxon>
        <taxon>Adineta</taxon>
    </lineage>
</organism>
<dbReference type="PROSITE" id="PS50068">
    <property type="entry name" value="LDLRA_2"/>
    <property type="match status" value="2"/>
</dbReference>
<dbReference type="Gene3D" id="2.10.25.10">
    <property type="entry name" value="Laminin"/>
    <property type="match status" value="1"/>
</dbReference>
<dbReference type="InterPro" id="IPR002172">
    <property type="entry name" value="LDrepeatLR_classA_rpt"/>
</dbReference>
<dbReference type="EMBL" id="CAJNOM010000904">
    <property type="protein sequence ID" value="CAF1576806.1"/>
    <property type="molecule type" value="Genomic_DNA"/>
</dbReference>
<feature type="domain" description="EGF-like" evidence="10">
    <location>
        <begin position="964"/>
        <end position="1009"/>
    </location>
</feature>
<evidence type="ECO:0000313" key="12">
    <source>
        <dbReference type="EMBL" id="CAF1381200.1"/>
    </source>
</evidence>
<dbReference type="PANTHER" id="PTHR24270">
    <property type="entry name" value="LOW-DENSITY LIPOPROTEIN RECEPTOR-RELATED"/>
    <property type="match status" value="1"/>
</dbReference>
<evidence type="ECO:0000259" key="10">
    <source>
        <dbReference type="PROSITE" id="PS50026"/>
    </source>
</evidence>
<keyword evidence="14" id="KW-1185">Reference proteome</keyword>
<evidence type="ECO:0000256" key="9">
    <source>
        <dbReference type="SAM" id="Phobius"/>
    </source>
</evidence>
<keyword evidence="6 7" id="KW-1015">Disulfide bond</keyword>
<protein>
    <submittedName>
        <fullName evidence="13">Uncharacterized protein</fullName>
    </submittedName>
</protein>
<evidence type="ECO:0000256" key="2">
    <source>
        <dbReference type="ARBA" id="ARBA00022692"/>
    </source>
</evidence>
<dbReference type="OrthoDB" id="6343110at2759"/>
<dbReference type="InterPro" id="IPR050685">
    <property type="entry name" value="LDLR"/>
</dbReference>
<sequence length="1549" mass="180929">MLRMKYLFYFILLHINNCTPKFNLYYTNWVSESENDINNFQHDCLRVADPYSYEVYNTRALASYCMGELPSKFTIEINGLFQKFTFAQLSKQNISSEQLYIWSAPIDIIERYQFYLDQSSHDRNISIDVFYNCTLPRFGPMCQYQLETYYSKDYSLYQIIHNFYKNYEYHPTNLTCYTHLQCDRGNFPSCLDWTEICDGVIDCLNGGLDEKDCWQLEINECNEDEFRCSNGLCIPQSFYGDLEQDNYDCIDGSDYADANHIANHKCSFTISFRCEDISCLREGLTSSCTFQRQHLLIQAMFSSKDKLTTDECWSAFKCVMYIYKDDDLTCNNICNGSECIKIIERTCPDTMFIPTVPVLFGHIYFVYQKNATEIFLYGRLQYLYICYNNSYYNDYFAADPKILINNIPCYHHKNDPDFSQSNHISQPPHMFDIYEELWGYYQVFNYTSTFCKRPNMYQCINSIKCVAIHRLNNRINDCPQGDDEDSLYPLGSFNNFSNEYDNNIIKYIRMNISFQTICNGYTELYPIGIEGRNETDETECQQWECSNIYTRCNHFWNCLNGEDELNCDLPPKLDCPLNNHICVSSDTNELMCLSIEKANNGIVDCLGGTDEPILCRKEYETTYPDNFYCIKHNFTMCINGEELCNNNAECDYGDDENFCEGTSSGEIVVDFCNYKHTHEQTDVEKVLCKSLRQRMWHDPLIVYFTLIKPEDPYVPPIETIENKALLGSFIIEMPRQYQPRCHRGLDLRVWLNDTNYSSACLCPPNFYGDTCQYQNQRVILSVKFRAMPDSWETFFAIVIFLIDDNDQQIIHSYEQFTYLSVRDCRNKFNVYLLYSMRPKNQTKNYAIHVDIYEKFSLTFRGSLLFPINFSFLPVHRLSFIVDIPRKNDNFEKCSDHKCIYGKCMRYFNNRSITFCYCNKGWTGRYCNIPYNCTCSSDSLCIGISADKRSICVCRPNKFGPQCLMNTACQINDNSICKNNGLCISPDEYIGYEQHLKCVCPKGFTGNYCQFKEDSLLLSFENDIILSQSIFMHFILTDWGDFPKRITTFVTIPIKQDSLTVYWSQPFDISFIEVFMNKYYLIIARNQSFSEEPMINKTIKSSDRCPHINEIFNQTILKWHLLRQIKYYHLICQNYSANFTCFYDNIHFCLCYDFEGKRLANCFEFHHDMTMDCSGTSDCENGGRCFQDKPDCPQRSMCLCQACFFGRLCQFRTDGFGLSLDAILGYHIQRQTSITHQPIIVKTSVALTIIFIVAGIINSLLSIITFKNKSIQTVGCGIYLLSSSITALLITILFGLKFWILILSQVEDVSNRLFLSLQCYSLDFLLRICLNVEQWLNAFVAVERAYTVIQGAGFNKKKSKKIAKLVIVIILIVNICTSIHDPIHRKVIEEENDDDNEKRIWCIATYSHSIRVFNSVMHILHFFGPFLINLVSSITLIVMKAHRQLKLHTQQTFSHHLQEQFKEHKHLLTAPMLLVTLAIPRLIISFVSKCMKSANDSAWLFLVGYFISFIPSMLTFVIFILSSTFYKKEFHKTVNRCKQTLQRRLHRSIS</sequence>
<feature type="transmembrane region" description="Helical" evidence="9">
    <location>
        <begin position="1277"/>
        <end position="1303"/>
    </location>
</feature>
<feature type="domain" description="G-protein coupled receptors family 1 profile" evidence="11">
    <location>
        <begin position="1256"/>
        <end position="1518"/>
    </location>
</feature>
<feature type="transmembrane region" description="Helical" evidence="9">
    <location>
        <begin position="1498"/>
        <end position="1525"/>
    </location>
</feature>
<evidence type="ECO:0000256" key="3">
    <source>
        <dbReference type="ARBA" id="ARBA00022737"/>
    </source>
</evidence>
<feature type="transmembrane region" description="Helical" evidence="9">
    <location>
        <begin position="1323"/>
        <end position="1341"/>
    </location>
</feature>
<dbReference type="Proteomes" id="UP000663877">
    <property type="component" value="Unassembled WGS sequence"/>
</dbReference>
<evidence type="ECO:0000313" key="14">
    <source>
        <dbReference type="Proteomes" id="UP000663832"/>
    </source>
</evidence>
<dbReference type="Gene3D" id="1.20.1070.10">
    <property type="entry name" value="Rhodopsin 7-helix transmembrane proteins"/>
    <property type="match status" value="1"/>
</dbReference>
<dbReference type="Proteomes" id="UP000663832">
    <property type="component" value="Unassembled WGS sequence"/>
</dbReference>
<dbReference type="SMART" id="SM00181">
    <property type="entry name" value="EGF"/>
    <property type="match status" value="5"/>
</dbReference>
<feature type="transmembrane region" description="Helical" evidence="9">
    <location>
        <begin position="1466"/>
        <end position="1486"/>
    </location>
</feature>
<name>A0A815Z1I5_9BILA</name>